<dbReference type="AlphaFoldDB" id="A0AA88GWT3"/>
<accession>A0AA88GWT3</accession>
<evidence type="ECO:0000313" key="1">
    <source>
        <dbReference type="EMBL" id="KAG2391994.1"/>
    </source>
</evidence>
<name>A0AA88GWT3_NAELO</name>
<dbReference type="RefSeq" id="XP_044553888.1">
    <property type="nucleotide sequence ID" value="XM_044689360.1"/>
</dbReference>
<sequence length="346" mass="39593">MMLPSRNVAADSEGGQTLVILMDLGIHDHGRDPKIKHQNNVEDDRHFGSSHGTGLFQKLCIKMRSKKRKGFSSQFELIGTIKKESVIPYSMVLSYQYNCILVGNRNYDSPSVEVFDLETKQHIKSCEVHVTPYYLKIEKLNNEEEYLICVHYSHITKYKLRDIVDNQHSSQSTPKYLWDTEIAYISSAAVDYHQTDSSKNIIFTCKDCYIVKVNSLTGEELSPINVRNCTFSSELYCLELLPNRNIIVFCKDRFFTLKEQANGSWISIHEFGQNCSISSIVDFVYDEITHNTIVCCYSPRSIMVFNEFGEAVTKHAVTSPMACCLHQVTGELFVADDHDQTVMIFK</sequence>
<dbReference type="EMBL" id="PYSW02000006">
    <property type="protein sequence ID" value="KAG2391994.1"/>
    <property type="molecule type" value="Genomic_DNA"/>
</dbReference>
<reference evidence="1 2" key="1">
    <citation type="journal article" date="2018" name="BMC Genomics">
        <title>The genome of Naegleria lovaniensis, the basis for a comparative approach to unravel pathogenicity factors of the human pathogenic amoeba N. fowleri.</title>
        <authorList>
            <person name="Liechti N."/>
            <person name="Schurch N."/>
            <person name="Bruggmann R."/>
            <person name="Wittwer M."/>
        </authorList>
    </citation>
    <scope>NUCLEOTIDE SEQUENCE [LARGE SCALE GENOMIC DNA]</scope>
    <source>
        <strain evidence="1 2">ATCC 30569</strain>
    </source>
</reference>
<dbReference type="SUPFAM" id="SSF101898">
    <property type="entry name" value="NHL repeat"/>
    <property type="match status" value="1"/>
</dbReference>
<protein>
    <submittedName>
        <fullName evidence="1">Uncharacterized protein</fullName>
    </submittedName>
</protein>
<proteinExistence type="predicted"/>
<organism evidence="1 2">
    <name type="scientific">Naegleria lovaniensis</name>
    <name type="common">Amoeba</name>
    <dbReference type="NCBI Taxonomy" id="51637"/>
    <lineage>
        <taxon>Eukaryota</taxon>
        <taxon>Discoba</taxon>
        <taxon>Heterolobosea</taxon>
        <taxon>Tetramitia</taxon>
        <taxon>Eutetramitia</taxon>
        <taxon>Vahlkampfiidae</taxon>
        <taxon>Naegleria</taxon>
    </lineage>
</organism>
<dbReference type="GeneID" id="68105932"/>
<gene>
    <name evidence="1" type="ORF">C9374_013479</name>
</gene>
<keyword evidence="2" id="KW-1185">Reference proteome</keyword>
<comment type="caution">
    <text evidence="1">The sequence shown here is derived from an EMBL/GenBank/DDBJ whole genome shotgun (WGS) entry which is preliminary data.</text>
</comment>
<evidence type="ECO:0000313" key="2">
    <source>
        <dbReference type="Proteomes" id="UP000816034"/>
    </source>
</evidence>
<dbReference type="Proteomes" id="UP000816034">
    <property type="component" value="Unassembled WGS sequence"/>
</dbReference>